<dbReference type="RefSeq" id="WP_166700717.1">
    <property type="nucleotide sequence ID" value="NZ_JAAQTL010000002.1"/>
</dbReference>
<keyword evidence="2" id="KW-1185">Reference proteome</keyword>
<name>A0A7X5TRX5_9GAMM</name>
<reference evidence="1 2" key="1">
    <citation type="journal article" date="2006" name="Int. J. Syst. Evol. Microbiol.">
        <title>Dyella yeojuensis sp. nov., isolated from greenhouse soil in Korea.</title>
        <authorList>
            <person name="Kim B.Y."/>
            <person name="Weon H.Y."/>
            <person name="Lee K.H."/>
            <person name="Seok S.J."/>
            <person name="Kwon S.W."/>
            <person name="Go S.J."/>
            <person name="Stackebrandt E."/>
        </authorList>
    </citation>
    <scope>NUCLEOTIDE SEQUENCE [LARGE SCALE GENOMIC DNA]</scope>
    <source>
        <strain evidence="1 2">DSM 17673</strain>
    </source>
</reference>
<accession>A0A7X5TRX5</accession>
<evidence type="ECO:0000313" key="1">
    <source>
        <dbReference type="EMBL" id="NID16907.1"/>
    </source>
</evidence>
<evidence type="ECO:0000313" key="2">
    <source>
        <dbReference type="Proteomes" id="UP000518878"/>
    </source>
</evidence>
<dbReference type="EMBL" id="JAAQTL010000002">
    <property type="protein sequence ID" value="NID16907.1"/>
    <property type="molecule type" value="Genomic_DNA"/>
</dbReference>
<organism evidence="1 2">
    <name type="scientific">Luteibacter yeojuensis</name>
    <dbReference type="NCBI Taxonomy" id="345309"/>
    <lineage>
        <taxon>Bacteria</taxon>
        <taxon>Pseudomonadati</taxon>
        <taxon>Pseudomonadota</taxon>
        <taxon>Gammaproteobacteria</taxon>
        <taxon>Lysobacterales</taxon>
        <taxon>Rhodanobacteraceae</taxon>
        <taxon>Luteibacter</taxon>
    </lineage>
</organism>
<protein>
    <submittedName>
        <fullName evidence="1">Uncharacterized protein</fullName>
    </submittedName>
</protein>
<sequence length="72" mass="7868">MTHPEGDQGYLVSCDSGSQDMSDCYNKAAGLCHGSYEIVDRIQGAQVNYSAKPYTPAHGIMPKRDIMIQCRG</sequence>
<dbReference type="AlphaFoldDB" id="A0A7X5TRX5"/>
<comment type="caution">
    <text evidence="1">The sequence shown here is derived from an EMBL/GenBank/DDBJ whole genome shotgun (WGS) entry which is preliminary data.</text>
</comment>
<proteinExistence type="predicted"/>
<gene>
    <name evidence="1" type="ORF">HBF32_15640</name>
</gene>
<dbReference type="Proteomes" id="UP000518878">
    <property type="component" value="Unassembled WGS sequence"/>
</dbReference>